<protein>
    <submittedName>
        <fullName evidence="4">Esterase</fullName>
    </submittedName>
</protein>
<proteinExistence type="predicted"/>
<organism evidence="4 5">
    <name type="scientific">Achlya hypogyna</name>
    <name type="common">Oomycete</name>
    <name type="synonym">Protoachlya hypogyna</name>
    <dbReference type="NCBI Taxonomy" id="1202772"/>
    <lineage>
        <taxon>Eukaryota</taxon>
        <taxon>Sar</taxon>
        <taxon>Stramenopiles</taxon>
        <taxon>Oomycota</taxon>
        <taxon>Saprolegniomycetes</taxon>
        <taxon>Saprolegniales</taxon>
        <taxon>Achlyaceae</taxon>
        <taxon>Achlya</taxon>
    </lineage>
</organism>
<dbReference type="InterPro" id="IPR050300">
    <property type="entry name" value="GDXG_lipolytic_enzyme"/>
</dbReference>
<evidence type="ECO:0000259" key="3">
    <source>
        <dbReference type="Pfam" id="PF07859"/>
    </source>
</evidence>
<keyword evidence="5" id="KW-1185">Reference proteome</keyword>
<evidence type="ECO:0000313" key="5">
    <source>
        <dbReference type="Proteomes" id="UP000243579"/>
    </source>
</evidence>
<dbReference type="Pfam" id="PF07859">
    <property type="entry name" value="Abhydrolase_3"/>
    <property type="match status" value="1"/>
</dbReference>
<gene>
    <name evidence="4" type="ORF">ACHHYP_08377</name>
</gene>
<dbReference type="Proteomes" id="UP000243579">
    <property type="component" value="Unassembled WGS sequence"/>
</dbReference>
<sequence length="317" mass="34300">MLVTDLLKLMWRGLLAPVVVAIDRGDKCLSYKEALTYYVTRLLLGLPQSTINRILGANEVVNTPQVRGLWFGQTAAEAKASGLRGHVTILYMHGGGFVMGEAISQVVDVIQPVLDALVAQELGARVFSLQYDLAPVHRFPHQPQQAWAAYEWLLAQGATSVVLLGNSAGGTLAVSVMQEAAKRGAPQPLGAILLSPWVDLTHTSPSMTRHADSDVIDLPTLLRTQRAYVDDDQIKAASPGLHSLEGLPPLMVVYAQRELMADDIEAFVAKTQAAQVRCNVLRHPVLCHDYTALIKCGSAVAEAHTTIALWTSQLLDA</sequence>
<dbReference type="InterPro" id="IPR013094">
    <property type="entry name" value="AB_hydrolase_3"/>
</dbReference>
<dbReference type="EMBL" id="JNBR01000082">
    <property type="protein sequence ID" value="OQR98640.1"/>
    <property type="molecule type" value="Genomic_DNA"/>
</dbReference>
<evidence type="ECO:0000256" key="2">
    <source>
        <dbReference type="SAM" id="SignalP"/>
    </source>
</evidence>
<dbReference type="InterPro" id="IPR029058">
    <property type="entry name" value="AB_hydrolase_fold"/>
</dbReference>
<feature type="signal peptide" evidence="2">
    <location>
        <begin position="1"/>
        <end position="21"/>
    </location>
</feature>
<dbReference type="PANTHER" id="PTHR48081">
    <property type="entry name" value="AB HYDROLASE SUPERFAMILY PROTEIN C4A8.06C"/>
    <property type="match status" value="1"/>
</dbReference>
<dbReference type="SUPFAM" id="SSF53474">
    <property type="entry name" value="alpha/beta-Hydrolases"/>
    <property type="match status" value="1"/>
</dbReference>
<comment type="caution">
    <text evidence="4">The sequence shown here is derived from an EMBL/GenBank/DDBJ whole genome shotgun (WGS) entry which is preliminary data.</text>
</comment>
<dbReference type="GO" id="GO:0016787">
    <property type="term" value="F:hydrolase activity"/>
    <property type="evidence" value="ECO:0007669"/>
    <property type="project" value="UniProtKB-KW"/>
</dbReference>
<accession>A0A1V9ZLG7</accession>
<keyword evidence="2" id="KW-0732">Signal</keyword>
<dbReference type="PANTHER" id="PTHR48081:SF8">
    <property type="entry name" value="ALPHA_BETA HYDROLASE FOLD-3 DOMAIN-CONTAINING PROTEIN-RELATED"/>
    <property type="match status" value="1"/>
</dbReference>
<feature type="chain" id="PRO_5013161951" evidence="2">
    <location>
        <begin position="22"/>
        <end position="317"/>
    </location>
</feature>
<evidence type="ECO:0000256" key="1">
    <source>
        <dbReference type="ARBA" id="ARBA00022801"/>
    </source>
</evidence>
<reference evidence="4 5" key="1">
    <citation type="journal article" date="2014" name="Genome Biol. Evol.">
        <title>The secreted proteins of Achlya hypogyna and Thraustotheca clavata identify the ancestral oomycete secretome and reveal gene acquisitions by horizontal gene transfer.</title>
        <authorList>
            <person name="Misner I."/>
            <person name="Blouin N."/>
            <person name="Leonard G."/>
            <person name="Richards T.A."/>
            <person name="Lane C.E."/>
        </authorList>
    </citation>
    <scope>NUCLEOTIDE SEQUENCE [LARGE SCALE GENOMIC DNA]</scope>
    <source>
        <strain evidence="4 5">ATCC 48635</strain>
    </source>
</reference>
<feature type="domain" description="Alpha/beta hydrolase fold-3" evidence="3">
    <location>
        <begin position="89"/>
        <end position="291"/>
    </location>
</feature>
<dbReference type="OrthoDB" id="408631at2759"/>
<name>A0A1V9ZLG7_ACHHY</name>
<keyword evidence="1" id="KW-0378">Hydrolase</keyword>
<dbReference type="Gene3D" id="3.40.50.1820">
    <property type="entry name" value="alpha/beta hydrolase"/>
    <property type="match status" value="1"/>
</dbReference>
<evidence type="ECO:0000313" key="4">
    <source>
        <dbReference type="EMBL" id="OQR98640.1"/>
    </source>
</evidence>
<dbReference type="STRING" id="1202772.A0A1V9ZLG7"/>
<dbReference type="AlphaFoldDB" id="A0A1V9ZLG7"/>